<evidence type="ECO:0000256" key="2">
    <source>
        <dbReference type="SAM" id="Phobius"/>
    </source>
</evidence>
<evidence type="ECO:0008006" key="5">
    <source>
        <dbReference type="Google" id="ProtNLM"/>
    </source>
</evidence>
<evidence type="ECO:0000313" key="4">
    <source>
        <dbReference type="Proteomes" id="UP000617979"/>
    </source>
</evidence>
<evidence type="ECO:0000313" key="3">
    <source>
        <dbReference type="EMBL" id="GGA43538.1"/>
    </source>
</evidence>
<gene>
    <name evidence="3" type="ORF">GCM10007416_15790</name>
</gene>
<dbReference type="EMBL" id="BMEX01000004">
    <property type="protein sequence ID" value="GGA43538.1"/>
    <property type="molecule type" value="Genomic_DNA"/>
</dbReference>
<reference evidence="4" key="1">
    <citation type="journal article" date="2019" name="Int. J. Syst. Evol. Microbiol.">
        <title>The Global Catalogue of Microorganisms (GCM) 10K type strain sequencing project: providing services to taxonomists for standard genome sequencing and annotation.</title>
        <authorList>
            <consortium name="The Broad Institute Genomics Platform"/>
            <consortium name="The Broad Institute Genome Sequencing Center for Infectious Disease"/>
            <person name="Wu L."/>
            <person name="Ma J."/>
        </authorList>
    </citation>
    <scope>NUCLEOTIDE SEQUENCE [LARGE SCALE GENOMIC DNA]</scope>
    <source>
        <strain evidence="4">CGMCC 1.12404</strain>
    </source>
</reference>
<dbReference type="Proteomes" id="UP000617979">
    <property type="component" value="Unassembled WGS sequence"/>
</dbReference>
<sequence length="120" mass="13160">MAGMDPDETLGRLLEEIGDPEDLALQFDTRPEMTMRLAVLRIVAGNLLLFLAGSLFVYLCRSTSIHLLKAGWSAVAQYPQVLILLYTGLWAQSPGRERGRLPSFLSPPGELSSLPSRFGA</sequence>
<dbReference type="RefSeq" id="WP_188431623.1">
    <property type="nucleotide sequence ID" value="NZ_BMEX01000004.1"/>
</dbReference>
<evidence type="ECO:0000256" key="1">
    <source>
        <dbReference type="SAM" id="MobiDB-lite"/>
    </source>
</evidence>
<keyword evidence="2" id="KW-0472">Membrane</keyword>
<proteinExistence type="predicted"/>
<name>A0ABQ1GHV0_9BACL</name>
<keyword evidence="2" id="KW-1133">Transmembrane helix</keyword>
<organism evidence="3 4">
    <name type="scientific">Kroppenstedtia guangzhouensis</name>
    <dbReference type="NCBI Taxonomy" id="1274356"/>
    <lineage>
        <taxon>Bacteria</taxon>
        <taxon>Bacillati</taxon>
        <taxon>Bacillota</taxon>
        <taxon>Bacilli</taxon>
        <taxon>Bacillales</taxon>
        <taxon>Thermoactinomycetaceae</taxon>
        <taxon>Kroppenstedtia</taxon>
    </lineage>
</organism>
<keyword evidence="2" id="KW-0812">Transmembrane</keyword>
<keyword evidence="4" id="KW-1185">Reference proteome</keyword>
<feature type="region of interest" description="Disordered" evidence="1">
    <location>
        <begin position="101"/>
        <end position="120"/>
    </location>
</feature>
<comment type="caution">
    <text evidence="3">The sequence shown here is derived from an EMBL/GenBank/DDBJ whole genome shotgun (WGS) entry which is preliminary data.</text>
</comment>
<feature type="transmembrane region" description="Helical" evidence="2">
    <location>
        <begin position="38"/>
        <end position="59"/>
    </location>
</feature>
<protein>
    <recommendedName>
        <fullName evidence="5">Vesicle transport protein</fullName>
    </recommendedName>
</protein>
<accession>A0ABQ1GHV0</accession>